<comment type="pathway">
    <text evidence="3">Protein modification; protein ubiquitination.</text>
</comment>
<evidence type="ECO:0000259" key="5">
    <source>
        <dbReference type="Pfam" id="PF03931"/>
    </source>
</evidence>
<dbReference type="InterPro" id="IPR001232">
    <property type="entry name" value="SKP1-like"/>
</dbReference>
<dbReference type="Gene3D" id="3.30.710.10">
    <property type="entry name" value="Potassium Channel Kv1.1, Chain A"/>
    <property type="match status" value="1"/>
</dbReference>
<keyword evidence="2 3" id="KW-0833">Ubl conjugation pathway</keyword>
<dbReference type="InterPro" id="IPR016072">
    <property type="entry name" value="Skp1_comp_dimer"/>
</dbReference>
<evidence type="ECO:0000256" key="3">
    <source>
        <dbReference type="PIRNR" id="PIRNR028729"/>
    </source>
</evidence>
<sequence>MADEGNGIIRLRSSDGKVFELTESAAEISELLKDSPREEDDEVTEIDIVRVASPCLEKVVEFMKHYDEEKMKEIPTPLGGSTFNEVMDQPWYQDFVSDEKMNRDMLFNMLSAANFLGIKPLLDLTCLKVTFQITGKNAEEIRELLRLPELTPEEEAKAREEHSWIFEEA</sequence>
<dbReference type="PIRSF" id="PIRSF028729">
    <property type="entry name" value="E3_ubiquit_lig_SCF_Skp"/>
    <property type="match status" value="1"/>
</dbReference>
<comment type="similarity">
    <text evidence="1 3">Belongs to the SKP1 family.</text>
</comment>
<evidence type="ECO:0000259" key="4">
    <source>
        <dbReference type="Pfam" id="PF01466"/>
    </source>
</evidence>
<evidence type="ECO:0000313" key="6">
    <source>
        <dbReference type="EMBL" id="CAJ1934128.1"/>
    </source>
</evidence>
<organism evidence="6 7">
    <name type="scientific">Cylindrotheca closterium</name>
    <dbReference type="NCBI Taxonomy" id="2856"/>
    <lineage>
        <taxon>Eukaryota</taxon>
        <taxon>Sar</taxon>
        <taxon>Stramenopiles</taxon>
        <taxon>Ochrophyta</taxon>
        <taxon>Bacillariophyta</taxon>
        <taxon>Bacillariophyceae</taxon>
        <taxon>Bacillariophycidae</taxon>
        <taxon>Bacillariales</taxon>
        <taxon>Bacillariaceae</taxon>
        <taxon>Cylindrotheca</taxon>
    </lineage>
</organism>
<dbReference type="PANTHER" id="PTHR11165">
    <property type="entry name" value="SKP1"/>
    <property type="match status" value="1"/>
</dbReference>
<dbReference type="InterPro" id="IPR036296">
    <property type="entry name" value="SKP1-like_dim_sf"/>
</dbReference>
<dbReference type="SUPFAM" id="SSF54695">
    <property type="entry name" value="POZ domain"/>
    <property type="match status" value="1"/>
</dbReference>
<dbReference type="InterPro" id="IPR011333">
    <property type="entry name" value="SKP1/BTB/POZ_sf"/>
</dbReference>
<dbReference type="Pfam" id="PF01466">
    <property type="entry name" value="Skp1"/>
    <property type="match status" value="1"/>
</dbReference>
<accession>A0AAD2FID1</accession>
<evidence type="ECO:0008006" key="8">
    <source>
        <dbReference type="Google" id="ProtNLM"/>
    </source>
</evidence>
<protein>
    <recommendedName>
        <fullName evidence="8">SKP1-like protein</fullName>
    </recommendedName>
</protein>
<dbReference type="InterPro" id="IPR016897">
    <property type="entry name" value="SKP1"/>
</dbReference>
<dbReference type="SMART" id="SM00512">
    <property type="entry name" value="Skp1"/>
    <property type="match status" value="1"/>
</dbReference>
<dbReference type="GO" id="GO:0006511">
    <property type="term" value="P:ubiquitin-dependent protein catabolic process"/>
    <property type="evidence" value="ECO:0007669"/>
    <property type="project" value="InterPro"/>
</dbReference>
<dbReference type="AlphaFoldDB" id="A0AAD2FID1"/>
<dbReference type="SUPFAM" id="SSF81382">
    <property type="entry name" value="Skp1 dimerisation domain-like"/>
    <property type="match status" value="1"/>
</dbReference>
<gene>
    <name evidence="6" type="ORF">CYCCA115_LOCUS3601</name>
</gene>
<dbReference type="InterPro" id="IPR016073">
    <property type="entry name" value="Skp1_comp_POZ"/>
</dbReference>
<proteinExistence type="inferred from homology"/>
<feature type="domain" description="SKP1 component dimerisation" evidence="4">
    <location>
        <begin position="119"/>
        <end position="165"/>
    </location>
</feature>
<dbReference type="Pfam" id="PF03931">
    <property type="entry name" value="Skp1_POZ"/>
    <property type="match status" value="1"/>
</dbReference>
<evidence type="ECO:0000256" key="2">
    <source>
        <dbReference type="ARBA" id="ARBA00022786"/>
    </source>
</evidence>
<dbReference type="EMBL" id="CAKOGP040000335">
    <property type="protein sequence ID" value="CAJ1934128.1"/>
    <property type="molecule type" value="Genomic_DNA"/>
</dbReference>
<feature type="domain" description="SKP1 component POZ" evidence="5">
    <location>
        <begin position="9"/>
        <end position="67"/>
    </location>
</feature>
<reference evidence="6" key="1">
    <citation type="submission" date="2023-08" db="EMBL/GenBank/DDBJ databases">
        <authorList>
            <person name="Audoor S."/>
            <person name="Bilcke G."/>
        </authorList>
    </citation>
    <scope>NUCLEOTIDE SEQUENCE</scope>
</reference>
<keyword evidence="7" id="KW-1185">Reference proteome</keyword>
<evidence type="ECO:0000256" key="1">
    <source>
        <dbReference type="ARBA" id="ARBA00009993"/>
    </source>
</evidence>
<evidence type="ECO:0000313" key="7">
    <source>
        <dbReference type="Proteomes" id="UP001295423"/>
    </source>
</evidence>
<comment type="caution">
    <text evidence="6">The sequence shown here is derived from an EMBL/GenBank/DDBJ whole genome shotgun (WGS) entry which is preliminary data.</text>
</comment>
<dbReference type="Proteomes" id="UP001295423">
    <property type="component" value="Unassembled WGS sequence"/>
</dbReference>
<name>A0AAD2FID1_9STRA</name>